<dbReference type="PROSITE" id="PS50977">
    <property type="entry name" value="HTH_TETR_2"/>
    <property type="match status" value="1"/>
</dbReference>
<evidence type="ECO:0000256" key="4">
    <source>
        <dbReference type="ARBA" id="ARBA00023163"/>
    </source>
</evidence>
<keyword evidence="8" id="KW-1185">Reference proteome</keyword>
<dbReference type="InterPro" id="IPR036271">
    <property type="entry name" value="Tet_transcr_reg_TetR-rel_C_sf"/>
</dbReference>
<proteinExistence type="predicted"/>
<evidence type="ECO:0000256" key="5">
    <source>
        <dbReference type="PROSITE-ProRule" id="PRU00335"/>
    </source>
</evidence>
<evidence type="ECO:0000259" key="6">
    <source>
        <dbReference type="PROSITE" id="PS50977"/>
    </source>
</evidence>
<dbReference type="InterPro" id="IPR050109">
    <property type="entry name" value="HTH-type_TetR-like_transc_reg"/>
</dbReference>
<gene>
    <name evidence="7" type="ORF">EOD43_06695</name>
</gene>
<keyword evidence="3 5" id="KW-0238">DNA-binding</keyword>
<evidence type="ECO:0000313" key="7">
    <source>
        <dbReference type="EMBL" id="RVT93551.1"/>
    </source>
</evidence>
<dbReference type="Pfam" id="PF00440">
    <property type="entry name" value="TetR_N"/>
    <property type="match status" value="1"/>
</dbReference>
<evidence type="ECO:0000256" key="2">
    <source>
        <dbReference type="ARBA" id="ARBA00023015"/>
    </source>
</evidence>
<dbReference type="OrthoDB" id="9779746at2"/>
<name>A0A437M751_9SPHN</name>
<dbReference type="InterPro" id="IPR041490">
    <property type="entry name" value="KstR2_TetR_C"/>
</dbReference>
<reference evidence="7 8" key="1">
    <citation type="submission" date="2019-01" db="EMBL/GenBank/DDBJ databases">
        <authorList>
            <person name="Chen W.-M."/>
        </authorList>
    </citation>
    <scope>NUCLEOTIDE SEQUENCE [LARGE SCALE GENOMIC DNA]</scope>
    <source>
        <strain evidence="7 8">CCP-7</strain>
    </source>
</reference>
<dbReference type="EMBL" id="SACN01000001">
    <property type="protein sequence ID" value="RVT93551.1"/>
    <property type="molecule type" value="Genomic_DNA"/>
</dbReference>
<evidence type="ECO:0000256" key="3">
    <source>
        <dbReference type="ARBA" id="ARBA00023125"/>
    </source>
</evidence>
<keyword evidence="4" id="KW-0804">Transcription</keyword>
<keyword evidence="2" id="KW-0805">Transcription regulation</keyword>
<protein>
    <submittedName>
        <fullName evidence="7">TetR/AcrR family transcriptional regulator</fullName>
    </submittedName>
</protein>
<dbReference type="SUPFAM" id="SSF48498">
    <property type="entry name" value="Tetracyclin repressor-like, C-terminal domain"/>
    <property type="match status" value="1"/>
</dbReference>
<dbReference type="SUPFAM" id="SSF46689">
    <property type="entry name" value="Homeodomain-like"/>
    <property type="match status" value="1"/>
</dbReference>
<sequence length="195" mass="21664">MARTQAADYGERREAMLDQAAALFARAGFQGASMIELAGACKVSKSLLYHYFPSKEDLLYEVMTSHLDQLVEDVDAVTSSNVSNGEKVSQLAHAFMRHYIGAVDRQKVLLNELINLPEPRRGAIIRKQRLIIDTVQDLLSGLPTAPKDKARLRALTMLFFGMINWTHTWFDPMGAVSPDDLADMVAALIMPEKGL</sequence>
<dbReference type="Pfam" id="PF17932">
    <property type="entry name" value="TetR_C_24"/>
    <property type="match status" value="1"/>
</dbReference>
<dbReference type="GO" id="GO:0000976">
    <property type="term" value="F:transcription cis-regulatory region binding"/>
    <property type="evidence" value="ECO:0007669"/>
    <property type="project" value="TreeGrafter"/>
</dbReference>
<dbReference type="PRINTS" id="PR00455">
    <property type="entry name" value="HTHTETR"/>
</dbReference>
<dbReference type="GO" id="GO:0003700">
    <property type="term" value="F:DNA-binding transcription factor activity"/>
    <property type="evidence" value="ECO:0007669"/>
    <property type="project" value="TreeGrafter"/>
</dbReference>
<dbReference type="PANTHER" id="PTHR30055:SF175">
    <property type="entry name" value="HTH-TYPE TRANSCRIPTIONAL REPRESSOR KSTR2"/>
    <property type="match status" value="1"/>
</dbReference>
<dbReference type="AlphaFoldDB" id="A0A437M751"/>
<dbReference type="PANTHER" id="PTHR30055">
    <property type="entry name" value="HTH-TYPE TRANSCRIPTIONAL REGULATOR RUTR"/>
    <property type="match status" value="1"/>
</dbReference>
<comment type="caution">
    <text evidence="7">The sequence shown here is derived from an EMBL/GenBank/DDBJ whole genome shotgun (WGS) entry which is preliminary data.</text>
</comment>
<organism evidence="7 8">
    <name type="scientific">Sphingomonas crocodyli</name>
    <dbReference type="NCBI Taxonomy" id="1979270"/>
    <lineage>
        <taxon>Bacteria</taxon>
        <taxon>Pseudomonadati</taxon>
        <taxon>Pseudomonadota</taxon>
        <taxon>Alphaproteobacteria</taxon>
        <taxon>Sphingomonadales</taxon>
        <taxon>Sphingomonadaceae</taxon>
        <taxon>Sphingomonas</taxon>
    </lineage>
</organism>
<feature type="domain" description="HTH tetR-type" evidence="6">
    <location>
        <begin position="10"/>
        <end position="70"/>
    </location>
</feature>
<dbReference type="Gene3D" id="1.10.10.60">
    <property type="entry name" value="Homeodomain-like"/>
    <property type="match status" value="1"/>
</dbReference>
<evidence type="ECO:0000256" key="1">
    <source>
        <dbReference type="ARBA" id="ARBA00022491"/>
    </source>
</evidence>
<feature type="DNA-binding region" description="H-T-H motif" evidence="5">
    <location>
        <begin position="33"/>
        <end position="52"/>
    </location>
</feature>
<dbReference type="RefSeq" id="WP_127742281.1">
    <property type="nucleotide sequence ID" value="NZ_SACN01000001.1"/>
</dbReference>
<dbReference type="Proteomes" id="UP000282971">
    <property type="component" value="Unassembled WGS sequence"/>
</dbReference>
<dbReference type="InterPro" id="IPR009057">
    <property type="entry name" value="Homeodomain-like_sf"/>
</dbReference>
<dbReference type="InterPro" id="IPR001647">
    <property type="entry name" value="HTH_TetR"/>
</dbReference>
<evidence type="ECO:0000313" key="8">
    <source>
        <dbReference type="Proteomes" id="UP000282971"/>
    </source>
</evidence>
<keyword evidence="1" id="KW-0678">Repressor</keyword>
<dbReference type="Gene3D" id="1.10.357.10">
    <property type="entry name" value="Tetracycline Repressor, domain 2"/>
    <property type="match status" value="1"/>
</dbReference>
<accession>A0A437M751</accession>